<reference evidence="10 11" key="1">
    <citation type="submission" date="2017-06" db="EMBL/GenBank/DDBJ databases">
        <title>Draft Genome Sequence of Natranaerobius trueperi halophilic, alkalithermophilic bacteria from soda lakes.</title>
        <authorList>
            <person name="Zhao B."/>
        </authorList>
    </citation>
    <scope>NUCLEOTIDE SEQUENCE [LARGE SCALE GENOMIC DNA]</scope>
    <source>
        <strain evidence="10 11">DSM 18760</strain>
    </source>
</reference>
<keyword evidence="8" id="KW-0472">Membrane</keyword>
<dbReference type="RefSeq" id="WP_089023621.1">
    <property type="nucleotide sequence ID" value="NZ_NIQC01000013.1"/>
</dbReference>
<feature type="transmembrane region" description="Helical" evidence="8">
    <location>
        <begin position="132"/>
        <end position="154"/>
    </location>
</feature>
<evidence type="ECO:0000259" key="9">
    <source>
        <dbReference type="PROSITE" id="PS50109"/>
    </source>
</evidence>
<evidence type="ECO:0000313" key="10">
    <source>
        <dbReference type="EMBL" id="OWZ83728.1"/>
    </source>
</evidence>
<accession>A0A226BXH0</accession>
<comment type="catalytic activity">
    <reaction evidence="1">
        <text>ATP + protein L-histidine = ADP + protein N-phospho-L-histidine.</text>
        <dbReference type="EC" id="2.7.13.3"/>
    </reaction>
</comment>
<dbReference type="Pfam" id="PF02518">
    <property type="entry name" value="HATPase_c"/>
    <property type="match status" value="1"/>
</dbReference>
<dbReference type="InterPro" id="IPR004358">
    <property type="entry name" value="Sig_transdc_His_kin-like_C"/>
</dbReference>
<gene>
    <name evidence="10" type="ORF">CDO51_07185</name>
</gene>
<keyword evidence="8" id="KW-1133">Transmembrane helix</keyword>
<sequence length="453" mass="51284">MIFNINNLYSKLIDNSSPSNIRKLTIAIIILTVITAELRMHPFDSSFRFGLGVITFAFAALYIRQISLSTLTFGVAIAILTFRTLGDFYFSGDVLEALLTNIPGAVYYLTFGILIKLTNVNKYYSNPLVQGIILGVIDFGSNVIELTLRWLLIYEPIFSTSLSLKLIELFIVGFLRMIIVTGVYSSIRQYHLEAINNVERQKRREILLLTSNLQSEVFFVQKSSKDIERLIYDGYSLYEQLLENEKPELANMALNISTNSHEIKKDYDRIISGLRSLLKPPSLKGNTFTELVKLMTEANIDYAQKMGKEIDFITDLRVDFYPTNPMMIVSIINNLASNAVEAINYKGQIKIIALCNNESNLQISISDDGPGLTEEKQRLIFRTGYSRKGNCIEKRSTGLGLTHVDNLVSYLHGSININSAIEKGTTMLITFPVETVVKEWYFGETNRSEKYPL</sequence>
<evidence type="ECO:0000256" key="8">
    <source>
        <dbReference type="SAM" id="Phobius"/>
    </source>
</evidence>
<dbReference type="InterPro" id="IPR003594">
    <property type="entry name" value="HATPase_dom"/>
</dbReference>
<feature type="transmembrane region" description="Helical" evidence="8">
    <location>
        <begin position="21"/>
        <end position="40"/>
    </location>
</feature>
<feature type="transmembrane region" description="Helical" evidence="8">
    <location>
        <begin position="166"/>
        <end position="187"/>
    </location>
</feature>
<dbReference type="Gene3D" id="3.30.565.10">
    <property type="entry name" value="Histidine kinase-like ATPase, C-terminal domain"/>
    <property type="match status" value="1"/>
</dbReference>
<feature type="transmembrane region" description="Helical" evidence="8">
    <location>
        <begin position="102"/>
        <end position="120"/>
    </location>
</feature>
<dbReference type="PANTHER" id="PTHR43065:SF46">
    <property type="entry name" value="C4-DICARBOXYLATE TRANSPORT SENSOR PROTEIN DCTB"/>
    <property type="match status" value="1"/>
</dbReference>
<dbReference type="GO" id="GO:0004673">
    <property type="term" value="F:protein histidine kinase activity"/>
    <property type="evidence" value="ECO:0007669"/>
    <property type="project" value="UniProtKB-EC"/>
</dbReference>
<dbReference type="InterPro" id="IPR036890">
    <property type="entry name" value="HATPase_C_sf"/>
</dbReference>
<dbReference type="EC" id="2.7.13.3" evidence="2"/>
<dbReference type="SUPFAM" id="SSF55874">
    <property type="entry name" value="ATPase domain of HSP90 chaperone/DNA topoisomerase II/histidine kinase"/>
    <property type="match status" value="1"/>
</dbReference>
<dbReference type="OrthoDB" id="1791938at2"/>
<organism evidence="10 11">
    <name type="scientific">Natranaerobius trueperi</name>
    <dbReference type="NCBI Taxonomy" id="759412"/>
    <lineage>
        <taxon>Bacteria</taxon>
        <taxon>Bacillati</taxon>
        <taxon>Bacillota</taxon>
        <taxon>Clostridia</taxon>
        <taxon>Natranaerobiales</taxon>
        <taxon>Natranaerobiaceae</taxon>
        <taxon>Natranaerobius</taxon>
    </lineage>
</organism>
<dbReference type="AlphaFoldDB" id="A0A226BXH0"/>
<dbReference type="GO" id="GO:0000160">
    <property type="term" value="P:phosphorelay signal transduction system"/>
    <property type="evidence" value="ECO:0007669"/>
    <property type="project" value="UniProtKB-KW"/>
</dbReference>
<dbReference type="Proteomes" id="UP000214588">
    <property type="component" value="Unassembled WGS sequence"/>
</dbReference>
<dbReference type="PROSITE" id="PS50109">
    <property type="entry name" value="HIS_KIN"/>
    <property type="match status" value="1"/>
</dbReference>
<dbReference type="InterPro" id="IPR005467">
    <property type="entry name" value="His_kinase_dom"/>
</dbReference>
<proteinExistence type="predicted"/>
<evidence type="ECO:0000256" key="5">
    <source>
        <dbReference type="ARBA" id="ARBA00022777"/>
    </source>
</evidence>
<evidence type="ECO:0000256" key="6">
    <source>
        <dbReference type="ARBA" id="ARBA00022840"/>
    </source>
</evidence>
<keyword evidence="4" id="KW-0547">Nucleotide-binding</keyword>
<keyword evidence="6" id="KW-0067">ATP-binding</keyword>
<dbReference type="SMART" id="SM00387">
    <property type="entry name" value="HATPase_c"/>
    <property type="match status" value="1"/>
</dbReference>
<dbReference type="EMBL" id="NIQC01000013">
    <property type="protein sequence ID" value="OWZ83728.1"/>
    <property type="molecule type" value="Genomic_DNA"/>
</dbReference>
<keyword evidence="11" id="KW-1185">Reference proteome</keyword>
<keyword evidence="5" id="KW-0418">Kinase</keyword>
<evidence type="ECO:0000313" key="11">
    <source>
        <dbReference type="Proteomes" id="UP000214588"/>
    </source>
</evidence>
<dbReference type="PANTHER" id="PTHR43065">
    <property type="entry name" value="SENSOR HISTIDINE KINASE"/>
    <property type="match status" value="1"/>
</dbReference>
<feature type="domain" description="Histidine kinase" evidence="9">
    <location>
        <begin position="324"/>
        <end position="435"/>
    </location>
</feature>
<evidence type="ECO:0000256" key="2">
    <source>
        <dbReference type="ARBA" id="ARBA00012438"/>
    </source>
</evidence>
<feature type="transmembrane region" description="Helical" evidence="8">
    <location>
        <begin position="70"/>
        <end position="90"/>
    </location>
</feature>
<evidence type="ECO:0000256" key="4">
    <source>
        <dbReference type="ARBA" id="ARBA00022741"/>
    </source>
</evidence>
<evidence type="ECO:0000256" key="1">
    <source>
        <dbReference type="ARBA" id="ARBA00000085"/>
    </source>
</evidence>
<evidence type="ECO:0000256" key="3">
    <source>
        <dbReference type="ARBA" id="ARBA00022679"/>
    </source>
</evidence>
<keyword evidence="8" id="KW-0812">Transmembrane</keyword>
<keyword evidence="3" id="KW-0808">Transferase</keyword>
<dbReference type="GO" id="GO:0005524">
    <property type="term" value="F:ATP binding"/>
    <property type="evidence" value="ECO:0007669"/>
    <property type="project" value="UniProtKB-KW"/>
</dbReference>
<comment type="caution">
    <text evidence="10">The sequence shown here is derived from an EMBL/GenBank/DDBJ whole genome shotgun (WGS) entry which is preliminary data.</text>
</comment>
<name>A0A226BXH0_9FIRM</name>
<evidence type="ECO:0000256" key="7">
    <source>
        <dbReference type="ARBA" id="ARBA00023012"/>
    </source>
</evidence>
<dbReference type="PRINTS" id="PR00344">
    <property type="entry name" value="BCTRLSENSOR"/>
</dbReference>
<protein>
    <recommendedName>
        <fullName evidence="2">histidine kinase</fullName>
        <ecNumber evidence="2">2.7.13.3</ecNumber>
    </recommendedName>
</protein>
<keyword evidence="7" id="KW-0902">Two-component regulatory system</keyword>